<feature type="signal peptide" evidence="2">
    <location>
        <begin position="1"/>
        <end position="24"/>
    </location>
</feature>
<dbReference type="PROSITE" id="PS51257">
    <property type="entry name" value="PROKAR_LIPOPROTEIN"/>
    <property type="match status" value="1"/>
</dbReference>
<evidence type="ECO:0000313" key="4">
    <source>
        <dbReference type="EMBL" id="MFC5407525.1"/>
    </source>
</evidence>
<dbReference type="PANTHER" id="PTHR43649:SF17">
    <property type="entry name" value="ABC TRANSPORTER SOLUTE BINDING PROTEIN-SUGAR TRANSPORT"/>
    <property type="match status" value="1"/>
</dbReference>
<evidence type="ECO:0000313" key="5">
    <source>
        <dbReference type="Proteomes" id="UP001596113"/>
    </source>
</evidence>
<evidence type="ECO:0000259" key="3">
    <source>
        <dbReference type="Pfam" id="PF12010"/>
    </source>
</evidence>
<dbReference type="InterPro" id="IPR022627">
    <property type="entry name" value="DUF3502"/>
</dbReference>
<keyword evidence="5" id="KW-1185">Reference proteome</keyword>
<accession>A0ABW0I4K4</accession>
<dbReference type="InterPro" id="IPR006059">
    <property type="entry name" value="SBP"/>
</dbReference>
<protein>
    <submittedName>
        <fullName evidence="4">Extracellular solute-binding protein</fullName>
    </submittedName>
</protein>
<dbReference type="SUPFAM" id="SSF53850">
    <property type="entry name" value="Periplasmic binding protein-like II"/>
    <property type="match status" value="1"/>
</dbReference>
<evidence type="ECO:0000256" key="2">
    <source>
        <dbReference type="SAM" id="SignalP"/>
    </source>
</evidence>
<comment type="caution">
    <text evidence="4">The sequence shown here is derived from an EMBL/GenBank/DDBJ whole genome shotgun (WGS) entry which is preliminary data.</text>
</comment>
<dbReference type="Gene3D" id="3.40.190.10">
    <property type="entry name" value="Periplasmic binding protein-like II"/>
    <property type="match status" value="1"/>
</dbReference>
<name>A0ABW0I4K4_9BACL</name>
<evidence type="ECO:0000256" key="1">
    <source>
        <dbReference type="SAM" id="MobiDB-lite"/>
    </source>
</evidence>
<dbReference type="EMBL" id="JBHSMI010000067">
    <property type="protein sequence ID" value="MFC5407525.1"/>
    <property type="molecule type" value="Genomic_DNA"/>
</dbReference>
<feature type="compositionally biased region" description="Polar residues" evidence="1">
    <location>
        <begin position="48"/>
        <end position="58"/>
    </location>
</feature>
<feature type="compositionally biased region" description="Low complexity" evidence="1">
    <location>
        <begin position="31"/>
        <end position="40"/>
    </location>
</feature>
<sequence>MRSKQSKKFSFVFSTLLVAIIALAGCGQNNASPSGSASAPETKETASPMETSASSGTDAPSADDTKEFVKLTWYMTAPLDPRANEEKVMKDLNDRLKEKINANVVFKFVDGATYAQKMKVAAAAGEQFDIFLDLNQLGFSQIVSGGMAMEVDDLLNKYGQDILKKVPEQAWQAVTAKGKKFGVANPSAWVSSYNISLRKDIVDKYGIDYQSIHTYEQLEPVLQMLKEKEPNLIPFMGDFSAAMPNTMDKISPMIGYDNLDGQWKSLLDNPEWVKVQKLQHDWYLKGYVPKKQITDYIAEFKTGKYAGSTYHIYDASFTKVSTDLGTSMVSTPLDFTNYVTGSTVRSAVSYISKTSKHPERAMMLLNLLFKDKDLFNRFCYGLEGDDWNYVSGKGTDNPTIKTKDKLEWAIWHPFIGSLWDQWPSNWNSQEVLDGLKAAIDKAKYSPYVGFTFDSSPVKKEMAQIDALEPELKTIYMAKDVDAKIAEYKEKVKKAGLDNVIAEIQKQVDAWKTADGK</sequence>
<dbReference type="RefSeq" id="WP_378140264.1">
    <property type="nucleotide sequence ID" value="NZ_JBHSMI010000067.1"/>
</dbReference>
<dbReference type="InterPro" id="IPR050490">
    <property type="entry name" value="Bact_solute-bd_prot1"/>
</dbReference>
<dbReference type="Pfam" id="PF01547">
    <property type="entry name" value="SBP_bac_1"/>
    <property type="match status" value="1"/>
</dbReference>
<organism evidence="4 5">
    <name type="scientific">Cohnella soli</name>
    <dbReference type="NCBI Taxonomy" id="425005"/>
    <lineage>
        <taxon>Bacteria</taxon>
        <taxon>Bacillati</taxon>
        <taxon>Bacillota</taxon>
        <taxon>Bacilli</taxon>
        <taxon>Bacillales</taxon>
        <taxon>Paenibacillaceae</taxon>
        <taxon>Cohnella</taxon>
    </lineage>
</organism>
<gene>
    <name evidence="4" type="ORF">ACFPOF_32745</name>
</gene>
<reference evidence="5" key="1">
    <citation type="journal article" date="2019" name="Int. J. Syst. Evol. Microbiol.">
        <title>The Global Catalogue of Microorganisms (GCM) 10K type strain sequencing project: providing services to taxonomists for standard genome sequencing and annotation.</title>
        <authorList>
            <consortium name="The Broad Institute Genomics Platform"/>
            <consortium name="The Broad Institute Genome Sequencing Center for Infectious Disease"/>
            <person name="Wu L."/>
            <person name="Ma J."/>
        </authorList>
    </citation>
    <scope>NUCLEOTIDE SEQUENCE [LARGE SCALE GENOMIC DNA]</scope>
    <source>
        <strain evidence="5">CGMCC 1.18575</strain>
    </source>
</reference>
<feature type="chain" id="PRO_5045692449" evidence="2">
    <location>
        <begin position="25"/>
        <end position="516"/>
    </location>
</feature>
<proteinExistence type="predicted"/>
<keyword evidence="2" id="KW-0732">Signal</keyword>
<feature type="region of interest" description="Disordered" evidence="1">
    <location>
        <begin position="31"/>
        <end position="63"/>
    </location>
</feature>
<dbReference type="Pfam" id="PF12010">
    <property type="entry name" value="DUF3502"/>
    <property type="match status" value="1"/>
</dbReference>
<dbReference type="Proteomes" id="UP001596113">
    <property type="component" value="Unassembled WGS sequence"/>
</dbReference>
<dbReference type="PANTHER" id="PTHR43649">
    <property type="entry name" value="ARABINOSE-BINDING PROTEIN-RELATED"/>
    <property type="match status" value="1"/>
</dbReference>
<feature type="domain" description="DUF3502" evidence="3">
    <location>
        <begin position="446"/>
        <end position="511"/>
    </location>
</feature>